<feature type="compositionally biased region" description="Acidic residues" evidence="1">
    <location>
        <begin position="21"/>
        <end position="31"/>
    </location>
</feature>
<evidence type="ECO:0000256" key="1">
    <source>
        <dbReference type="SAM" id="MobiDB-lite"/>
    </source>
</evidence>
<evidence type="ECO:0000313" key="4">
    <source>
        <dbReference type="Proteomes" id="UP000054481"/>
    </source>
</evidence>
<accession>A0A0F7ZVS0</accession>
<dbReference type="EMBL" id="KQ030508">
    <property type="protein sequence ID" value="KJZ77098.1"/>
    <property type="molecule type" value="Genomic_DNA"/>
</dbReference>
<reference evidence="3 4" key="1">
    <citation type="journal article" date="2014" name="Genome Biol. Evol.">
        <title>Comparative genomics and transcriptomics analyses reveal divergent lifestyle features of nematode endoparasitic fungus Hirsutella minnesotensis.</title>
        <authorList>
            <person name="Lai Y."/>
            <person name="Liu K."/>
            <person name="Zhang X."/>
            <person name="Zhang X."/>
            <person name="Li K."/>
            <person name="Wang N."/>
            <person name="Shu C."/>
            <person name="Wu Y."/>
            <person name="Wang C."/>
            <person name="Bushley K.E."/>
            <person name="Xiang M."/>
            <person name="Liu X."/>
        </authorList>
    </citation>
    <scope>NUCLEOTIDE SEQUENCE [LARGE SCALE GENOMIC DNA]</scope>
    <source>
        <strain evidence="3 4">3608</strain>
    </source>
</reference>
<sequence length="137" mass="14726">MAEAEGPTARLRRTFQYPNDSDSDSLPDAMDEQEQDHVIARLAADNAARDARFRNFLVALPLVAALPYLPLLARPRLAGLLVLMGLATGRASASFGWVGVGNLPAIVYLVVLASKVVMASVDPERELSALKYGYKGA</sequence>
<proteinExistence type="predicted"/>
<feature type="transmembrane region" description="Helical" evidence="2">
    <location>
        <begin position="56"/>
        <end position="73"/>
    </location>
</feature>
<organism evidence="3 4">
    <name type="scientific">Hirsutella minnesotensis 3608</name>
    <dbReference type="NCBI Taxonomy" id="1043627"/>
    <lineage>
        <taxon>Eukaryota</taxon>
        <taxon>Fungi</taxon>
        <taxon>Dikarya</taxon>
        <taxon>Ascomycota</taxon>
        <taxon>Pezizomycotina</taxon>
        <taxon>Sordariomycetes</taxon>
        <taxon>Hypocreomycetidae</taxon>
        <taxon>Hypocreales</taxon>
        <taxon>Ophiocordycipitaceae</taxon>
        <taxon>Hirsutella</taxon>
    </lineage>
</organism>
<keyword evidence="2" id="KW-0472">Membrane</keyword>
<gene>
    <name evidence="3" type="ORF">HIM_03419</name>
</gene>
<feature type="transmembrane region" description="Helical" evidence="2">
    <location>
        <begin position="93"/>
        <end position="113"/>
    </location>
</feature>
<evidence type="ECO:0000313" key="3">
    <source>
        <dbReference type="EMBL" id="KJZ77098.1"/>
    </source>
</evidence>
<protein>
    <submittedName>
        <fullName evidence="3">Uncharacterized protein</fullName>
    </submittedName>
</protein>
<name>A0A0F7ZVS0_9HYPO</name>
<dbReference type="OrthoDB" id="3358048at2759"/>
<evidence type="ECO:0000256" key="2">
    <source>
        <dbReference type="SAM" id="Phobius"/>
    </source>
</evidence>
<keyword evidence="4" id="KW-1185">Reference proteome</keyword>
<keyword evidence="2" id="KW-0812">Transmembrane</keyword>
<feature type="region of interest" description="Disordered" evidence="1">
    <location>
        <begin position="1"/>
        <end position="31"/>
    </location>
</feature>
<keyword evidence="2" id="KW-1133">Transmembrane helix</keyword>
<dbReference type="AlphaFoldDB" id="A0A0F7ZVS0"/>
<dbReference type="Proteomes" id="UP000054481">
    <property type="component" value="Unassembled WGS sequence"/>
</dbReference>